<evidence type="ECO:0000313" key="2">
    <source>
        <dbReference type="EMBL" id="MDN4174555.1"/>
    </source>
</evidence>
<dbReference type="EMBL" id="JAUHJQ010000007">
    <property type="protein sequence ID" value="MDN4174555.1"/>
    <property type="molecule type" value="Genomic_DNA"/>
</dbReference>
<dbReference type="RefSeq" id="WP_300953649.1">
    <property type="nucleotide sequence ID" value="NZ_JAUHJQ010000007.1"/>
</dbReference>
<gene>
    <name evidence="2" type="ORF">QWY28_16460</name>
</gene>
<keyword evidence="3" id="KW-1185">Reference proteome</keyword>
<evidence type="ECO:0000256" key="1">
    <source>
        <dbReference type="SAM" id="Coils"/>
    </source>
</evidence>
<accession>A0ABT8FJC0</accession>
<dbReference type="Proteomes" id="UP001168620">
    <property type="component" value="Unassembled WGS sequence"/>
</dbReference>
<proteinExistence type="predicted"/>
<comment type="caution">
    <text evidence="2">The sequence shown here is derived from an EMBL/GenBank/DDBJ whole genome shotgun (WGS) entry which is preliminary data.</text>
</comment>
<feature type="coiled-coil region" evidence="1">
    <location>
        <begin position="6"/>
        <end position="43"/>
    </location>
</feature>
<organism evidence="2 3">
    <name type="scientific">Nocardioides oceani</name>
    <dbReference type="NCBI Taxonomy" id="3058369"/>
    <lineage>
        <taxon>Bacteria</taxon>
        <taxon>Bacillati</taxon>
        <taxon>Actinomycetota</taxon>
        <taxon>Actinomycetes</taxon>
        <taxon>Propionibacteriales</taxon>
        <taxon>Nocardioidaceae</taxon>
        <taxon>Nocardioides</taxon>
    </lineage>
</organism>
<evidence type="ECO:0000313" key="3">
    <source>
        <dbReference type="Proteomes" id="UP001168620"/>
    </source>
</evidence>
<reference evidence="2" key="1">
    <citation type="submission" date="2023-06" db="EMBL/GenBank/DDBJ databases">
        <title>Draft genome sequence of Nocardioides sp. SOB77.</title>
        <authorList>
            <person name="Zhang G."/>
        </authorList>
    </citation>
    <scope>NUCLEOTIDE SEQUENCE</scope>
    <source>
        <strain evidence="2">SOB77</strain>
    </source>
</reference>
<sequence length="320" mass="34316">MPEDRLAELDAALADAERDLAEKSRLTARLARGEAAVERARAEVGRARAALGDEQADVARLESFSPTRIWAAMRGSREVDLDRERAEQQAAEYAVARAEAGLAAAEDEAARAASGLRAVSDADVRRERALAAKEEHLRGTGHPSAVELDRVAAATGAGRSALAELQEAGVAADHALARLGAAADLLASARSWSTADTFFDGGLVTDLVKYDRMDSAQRLMRDADAALRRLSVELADVGEAAVGGIEVTQLARAFDVWFDNIFSDWSVRNRITEAAERVGRTAHVVQQVRARLLERVAEQQAELDRLARRRAALLGGSSSG</sequence>
<name>A0ABT8FJC0_9ACTN</name>
<keyword evidence="1" id="KW-0175">Coiled coil</keyword>
<protein>
    <submittedName>
        <fullName evidence="2">Uncharacterized protein</fullName>
    </submittedName>
</protein>